<dbReference type="RefSeq" id="WP_014886807.1">
    <property type="nucleotide sequence ID" value="NC_018414.1"/>
</dbReference>
<dbReference type="HOGENOM" id="CLU_1486470_0_0_6"/>
<dbReference type="STRING" id="1202536.A33U_032"/>
<dbReference type="KEGG" id="cru:A33U_032"/>
<name>J7GVV1_CARRU</name>
<protein>
    <submittedName>
        <fullName evidence="1">Uncharacterized protein</fullName>
    </submittedName>
</protein>
<dbReference type="Proteomes" id="UP000003932">
    <property type="component" value="Chromosome"/>
</dbReference>
<evidence type="ECO:0000313" key="1">
    <source>
        <dbReference type="EMBL" id="AFP83506.1"/>
    </source>
</evidence>
<dbReference type="PATRIC" id="fig|1202536.3.peg.31"/>
<organism evidence="1 2">
    <name type="scientific">Candidatus Carsonella ruddii CE isolate Thao2000</name>
    <dbReference type="NCBI Taxonomy" id="1202536"/>
    <lineage>
        <taxon>Bacteria</taxon>
        <taxon>Pseudomonadati</taxon>
        <taxon>Pseudomonadota</taxon>
        <taxon>Gammaproteobacteria</taxon>
        <taxon>Oceanospirillales</taxon>
        <taxon>Halomonadaceae</taxon>
        <taxon>Zymobacter group</taxon>
        <taxon>Candidatus Carsonella</taxon>
    </lineage>
</organism>
<accession>J7GVV1</accession>
<proteinExistence type="predicted"/>
<dbReference type="EMBL" id="CP003541">
    <property type="protein sequence ID" value="AFP83506.1"/>
    <property type="molecule type" value="Genomic_DNA"/>
</dbReference>
<reference evidence="1 2" key="1">
    <citation type="journal article" date="2012" name="Mol. Biol. Evol.">
        <title>Genome reduction and co-evolution between the primary and secondary bacterial symbionts of psyllids.</title>
        <authorList>
            <person name="Sloan D.B."/>
            <person name="Moran N.A."/>
        </authorList>
    </citation>
    <scope>NUCLEOTIDE SEQUENCE [LARGE SCALE GENOMIC DNA]</scope>
    <source>
        <strain evidence="1 2">CE</strain>
    </source>
</reference>
<dbReference type="OrthoDB" id="9784466at2"/>
<dbReference type="AlphaFoldDB" id="J7GVV1"/>
<evidence type="ECO:0000313" key="2">
    <source>
        <dbReference type="Proteomes" id="UP000003932"/>
    </source>
</evidence>
<sequence>MKMNTNINFLFDYDNTIINLDSDYLWNFFLIKINFYNIKFYHINNYFYRMYNNKKINFFSYVNIKKNNNKKLKIIFNYLINIFYNKNKFHLKNKNLISSSTNKKIFFNKKKFLNKYIIYSLIKKINYNEKKIFNIKKIIIKKIITDSINDIFLIYFFKNIIFNPDKILYFFIKKYFLNNFIYI</sequence>
<gene>
    <name evidence="1" type="ORF">A33U_032</name>
</gene>